<dbReference type="InterPro" id="IPR014145">
    <property type="entry name" value="LigD_pol_dom"/>
</dbReference>
<reference evidence="3 4" key="1">
    <citation type="submission" date="2020-08" db="EMBL/GenBank/DDBJ databases">
        <title>Genomic Encyclopedia of Type Strains, Phase III (KMG-III): the genomes of soil and plant-associated and newly described type strains.</title>
        <authorList>
            <person name="Whitman W."/>
        </authorList>
    </citation>
    <scope>NUCLEOTIDE SEQUENCE [LARGE SCALE GENOMIC DNA]</scope>
    <source>
        <strain evidence="3 4">CECT 8960</strain>
    </source>
</reference>
<sequence length="346" mass="38451">MAEAMEFEVDGHAVRVSSPDKPYFAELGITKSDVVRYFLSVGDGILGALRDRPTTLERWPGGVFEGAKLSTRADNRGDAFYQKRVPKGAPPFVETARITFPSGRPADEVCPTTLAVVVWAVNLGTLTFHPWPVRRPEVDHPDQLRIDLDPQPGTDFRDAVRVAGELRSLLESLGMAGFPKTSGGRGLHVYVPIEPRWTFVEARRAVIALGRELARRMPDDVTMSWWKEERGERIFIDFNQMARDRTIAGAYSIRPTPRAQVSAPVTWEELPDVMPADFTVLTMPARFAQVGDLHAGVATTAFSLEPLLELVARDEANGEGDMPYPPEYPKMAGEPKRVQPSRARDD</sequence>
<dbReference type="Proteomes" id="UP000520767">
    <property type="component" value="Unassembled WGS sequence"/>
</dbReference>
<dbReference type="NCBIfam" id="TIGR02778">
    <property type="entry name" value="ligD_pol"/>
    <property type="match status" value="1"/>
</dbReference>
<dbReference type="Gene3D" id="3.90.920.10">
    <property type="entry name" value="DNA primase, PRIM domain"/>
    <property type="match status" value="1"/>
</dbReference>
<feature type="compositionally biased region" description="Basic and acidic residues" evidence="1">
    <location>
        <begin position="333"/>
        <end position="346"/>
    </location>
</feature>
<comment type="caution">
    <text evidence="3">The sequence shown here is derived from an EMBL/GenBank/DDBJ whole genome shotgun (WGS) entry which is preliminary data.</text>
</comment>
<evidence type="ECO:0000313" key="4">
    <source>
        <dbReference type="Proteomes" id="UP000520767"/>
    </source>
</evidence>
<keyword evidence="4" id="KW-1185">Reference proteome</keyword>
<gene>
    <name evidence="3" type="ORF">FHR82_006330</name>
</gene>
<accession>A0A7W7QAN7</accession>
<dbReference type="InterPro" id="IPR052171">
    <property type="entry name" value="NHEJ_LigD"/>
</dbReference>
<proteinExistence type="predicted"/>
<organism evidence="3 4">
    <name type="scientific">Actinophytocola algeriensis</name>
    <dbReference type="NCBI Taxonomy" id="1768010"/>
    <lineage>
        <taxon>Bacteria</taxon>
        <taxon>Bacillati</taxon>
        <taxon>Actinomycetota</taxon>
        <taxon>Actinomycetes</taxon>
        <taxon>Pseudonocardiales</taxon>
        <taxon>Pseudonocardiaceae</taxon>
    </lineage>
</organism>
<dbReference type="GO" id="GO:0016874">
    <property type="term" value="F:ligase activity"/>
    <property type="evidence" value="ECO:0007669"/>
    <property type="project" value="UniProtKB-KW"/>
</dbReference>
<feature type="region of interest" description="Disordered" evidence="1">
    <location>
        <begin position="314"/>
        <end position="346"/>
    </location>
</feature>
<dbReference type="Pfam" id="PF21686">
    <property type="entry name" value="LigD_Prim-Pol"/>
    <property type="match status" value="1"/>
</dbReference>
<dbReference type="EMBL" id="JACHJQ010000006">
    <property type="protein sequence ID" value="MBB4910072.1"/>
    <property type="molecule type" value="Genomic_DNA"/>
</dbReference>
<evidence type="ECO:0000313" key="3">
    <source>
        <dbReference type="EMBL" id="MBB4910072.1"/>
    </source>
</evidence>
<dbReference type="PANTHER" id="PTHR42705:SF3">
    <property type="entry name" value="ATP-DEPENDENT DNA LIGASE"/>
    <property type="match status" value="1"/>
</dbReference>
<dbReference type="AlphaFoldDB" id="A0A7W7QAN7"/>
<name>A0A7W7QAN7_9PSEU</name>
<keyword evidence="3" id="KW-0436">Ligase</keyword>
<protein>
    <submittedName>
        <fullName evidence="3">DNA ligase D</fullName>
    </submittedName>
</protein>
<evidence type="ECO:0000259" key="2">
    <source>
        <dbReference type="Pfam" id="PF21686"/>
    </source>
</evidence>
<feature type="domain" description="DNA ligase D polymerase" evidence="2">
    <location>
        <begin position="30"/>
        <end position="294"/>
    </location>
</feature>
<evidence type="ECO:0000256" key="1">
    <source>
        <dbReference type="SAM" id="MobiDB-lite"/>
    </source>
</evidence>
<dbReference type="CDD" id="cd04865">
    <property type="entry name" value="LigD_Pol_like_2"/>
    <property type="match status" value="1"/>
</dbReference>
<dbReference type="PANTHER" id="PTHR42705">
    <property type="entry name" value="BIFUNCTIONAL NON-HOMOLOGOUS END JOINING PROTEIN LIGD"/>
    <property type="match status" value="1"/>
</dbReference>